<dbReference type="SUPFAM" id="SSF54373">
    <property type="entry name" value="FAD-linked reductases, C-terminal domain"/>
    <property type="match status" value="1"/>
</dbReference>
<keyword evidence="3" id="KW-1185">Reference proteome</keyword>
<dbReference type="InterPro" id="IPR036188">
    <property type="entry name" value="FAD/NAD-bd_sf"/>
</dbReference>
<evidence type="ECO:0000259" key="1">
    <source>
        <dbReference type="Pfam" id="PF01593"/>
    </source>
</evidence>
<evidence type="ECO:0000313" key="3">
    <source>
        <dbReference type="Proteomes" id="UP001186944"/>
    </source>
</evidence>
<name>A0AA88YLV8_PINIB</name>
<dbReference type="SUPFAM" id="SSF51905">
    <property type="entry name" value="FAD/NAD(P)-binding domain"/>
    <property type="match status" value="1"/>
</dbReference>
<feature type="domain" description="Amine oxidase" evidence="1">
    <location>
        <begin position="2"/>
        <end position="200"/>
    </location>
</feature>
<reference evidence="2" key="1">
    <citation type="submission" date="2019-08" db="EMBL/GenBank/DDBJ databases">
        <title>The improved chromosome-level genome for the pearl oyster Pinctada fucata martensii using PacBio sequencing and Hi-C.</title>
        <authorList>
            <person name="Zheng Z."/>
        </authorList>
    </citation>
    <scope>NUCLEOTIDE SEQUENCE</scope>
    <source>
        <strain evidence="2">ZZ-2019</strain>
        <tissue evidence="2">Adductor muscle</tissue>
    </source>
</reference>
<dbReference type="GO" id="GO:0009063">
    <property type="term" value="P:amino acid catabolic process"/>
    <property type="evidence" value="ECO:0007669"/>
    <property type="project" value="TreeGrafter"/>
</dbReference>
<comment type="caution">
    <text evidence="2">The sequence shown here is derived from an EMBL/GenBank/DDBJ whole genome shotgun (WGS) entry which is preliminary data.</text>
</comment>
<dbReference type="Pfam" id="PF01593">
    <property type="entry name" value="Amino_oxidase"/>
    <property type="match status" value="1"/>
</dbReference>
<organism evidence="2 3">
    <name type="scientific">Pinctada imbricata</name>
    <name type="common">Atlantic pearl-oyster</name>
    <name type="synonym">Pinctada martensii</name>
    <dbReference type="NCBI Taxonomy" id="66713"/>
    <lineage>
        <taxon>Eukaryota</taxon>
        <taxon>Metazoa</taxon>
        <taxon>Spiralia</taxon>
        <taxon>Lophotrochozoa</taxon>
        <taxon>Mollusca</taxon>
        <taxon>Bivalvia</taxon>
        <taxon>Autobranchia</taxon>
        <taxon>Pteriomorphia</taxon>
        <taxon>Pterioida</taxon>
        <taxon>Pterioidea</taxon>
        <taxon>Pteriidae</taxon>
        <taxon>Pinctada</taxon>
    </lineage>
</organism>
<evidence type="ECO:0000313" key="2">
    <source>
        <dbReference type="EMBL" id="KAK3099580.1"/>
    </source>
</evidence>
<protein>
    <recommendedName>
        <fullName evidence="1">Amine oxidase domain-containing protein</fullName>
    </recommendedName>
</protein>
<proteinExistence type="predicted"/>
<dbReference type="GO" id="GO:0001716">
    <property type="term" value="F:L-amino-acid oxidase activity"/>
    <property type="evidence" value="ECO:0007669"/>
    <property type="project" value="TreeGrafter"/>
</dbReference>
<dbReference type="Gene3D" id="3.90.660.10">
    <property type="match status" value="1"/>
</dbReference>
<dbReference type="PANTHER" id="PTHR10742">
    <property type="entry name" value="FLAVIN MONOAMINE OXIDASE"/>
    <property type="match status" value="1"/>
</dbReference>
<accession>A0AA88YLV8</accession>
<dbReference type="EMBL" id="VSWD01000006">
    <property type="protein sequence ID" value="KAK3099580.1"/>
    <property type="molecule type" value="Genomic_DNA"/>
</dbReference>
<dbReference type="InterPro" id="IPR050281">
    <property type="entry name" value="Flavin_monoamine_oxidase"/>
</dbReference>
<dbReference type="AlphaFoldDB" id="A0AA88YLV8"/>
<sequence length="210" mass="23600">MKGDAVIVTTSLPILRQLEIKDETDGKNFLKVQKVLSDVHYEASTKVLLQCKSRFWEKDVGNGGFSKTDQPIGQIHYPSKENVVPNTKRAVIVCYSWGQDAIMLGSQPEKDAVASAVRQLKNIHPQIEEEFEVGQVQAWSRDESAQLAFAYLNPNQYQYALETLLTTDTHPLHIAGEALSWTHGWIQGALESGLRAAYHIFCKYEKPPSK</sequence>
<dbReference type="InterPro" id="IPR002937">
    <property type="entry name" value="Amino_oxidase"/>
</dbReference>
<dbReference type="Gene3D" id="1.10.10.1620">
    <property type="match status" value="1"/>
</dbReference>
<gene>
    <name evidence="2" type="ORF">FSP39_006488</name>
</gene>
<dbReference type="Proteomes" id="UP001186944">
    <property type="component" value="Unassembled WGS sequence"/>
</dbReference>
<dbReference type="PANTHER" id="PTHR10742:SF342">
    <property type="entry name" value="AMINE OXIDASE"/>
    <property type="match status" value="1"/>
</dbReference>